<evidence type="ECO:0000313" key="6">
    <source>
        <dbReference type="Proteomes" id="UP000694871"/>
    </source>
</evidence>
<dbReference type="SMART" id="SM00191">
    <property type="entry name" value="Int_alpha"/>
    <property type="match status" value="1"/>
</dbReference>
<dbReference type="Gene3D" id="2.130.10.130">
    <property type="entry name" value="Integrin alpha, N-terminal"/>
    <property type="match status" value="1"/>
</dbReference>
<keyword evidence="5" id="KW-0401">Integrin</keyword>
<reference evidence="7" key="1">
    <citation type="submission" date="2025-08" db="UniProtKB">
        <authorList>
            <consortium name="RefSeq"/>
        </authorList>
    </citation>
    <scope>IDENTIFICATION</scope>
</reference>
<evidence type="ECO:0000256" key="2">
    <source>
        <dbReference type="ARBA" id="ARBA00022737"/>
    </source>
</evidence>
<keyword evidence="2" id="KW-0677">Repeat</keyword>
<dbReference type="PRINTS" id="PR01185">
    <property type="entry name" value="INTEGRINA"/>
</dbReference>
<name>A0ABM1KS55_GEKJA</name>
<protein>
    <submittedName>
        <fullName evidence="7">Integrin alpha-IIb-like</fullName>
    </submittedName>
</protein>
<keyword evidence="5" id="KW-0675">Receptor</keyword>
<dbReference type="InterPro" id="IPR000413">
    <property type="entry name" value="Integrin_alpha"/>
</dbReference>
<gene>
    <name evidence="7" type="primary">LOC107118696</name>
</gene>
<dbReference type="Pfam" id="PF01839">
    <property type="entry name" value="FG-GAP"/>
    <property type="match status" value="1"/>
</dbReference>
<dbReference type="PANTHER" id="PTHR23220">
    <property type="entry name" value="INTEGRIN ALPHA"/>
    <property type="match status" value="1"/>
</dbReference>
<dbReference type="GeneID" id="107118696"/>
<sequence>MYHQRPIIAASWVEILSSRQALRPLPSEQMASYFGHTVAVADINGDRKDDILVGAPLFMERRPDSKLYEVGRVYLYLQRKTPHSYSVPWQKLTGTDVYGRFGMAIAPLGDMDQDGYTG</sequence>
<keyword evidence="6" id="KW-1185">Reference proteome</keyword>
<dbReference type="SUPFAM" id="SSF69318">
    <property type="entry name" value="Integrin alpha N-terminal domain"/>
    <property type="match status" value="1"/>
</dbReference>
<dbReference type="RefSeq" id="XP_015276542.1">
    <property type="nucleotide sequence ID" value="XM_015421056.1"/>
</dbReference>
<dbReference type="PANTHER" id="PTHR23220:SF73">
    <property type="entry name" value="INTEGRIN ALPHA-IIB"/>
    <property type="match status" value="1"/>
</dbReference>
<dbReference type="InterPro" id="IPR028994">
    <property type="entry name" value="Integrin_alpha_N"/>
</dbReference>
<keyword evidence="3" id="KW-0325">Glycoprotein</keyword>
<comment type="subcellular location">
    <subcellularLocation>
        <location evidence="5">Membrane</location>
        <topology evidence="5">Single-pass type I membrane protein</topology>
    </subcellularLocation>
</comment>
<keyword evidence="5" id="KW-0130">Cell adhesion</keyword>
<dbReference type="InterPro" id="IPR013519">
    <property type="entry name" value="Int_alpha_beta-p"/>
</dbReference>
<dbReference type="PROSITE" id="PS51470">
    <property type="entry name" value="FG_GAP"/>
    <property type="match status" value="1"/>
</dbReference>
<keyword evidence="1" id="KW-0732">Signal</keyword>
<proteinExistence type="inferred from homology"/>
<dbReference type="InterPro" id="IPR013517">
    <property type="entry name" value="FG-GAP"/>
</dbReference>
<organism evidence="6 7">
    <name type="scientific">Gekko japonicus</name>
    <name type="common">Schlegel's Japanese gecko</name>
    <dbReference type="NCBI Taxonomy" id="146911"/>
    <lineage>
        <taxon>Eukaryota</taxon>
        <taxon>Metazoa</taxon>
        <taxon>Chordata</taxon>
        <taxon>Craniata</taxon>
        <taxon>Vertebrata</taxon>
        <taxon>Euteleostomi</taxon>
        <taxon>Lepidosauria</taxon>
        <taxon>Squamata</taxon>
        <taxon>Bifurcata</taxon>
        <taxon>Gekkota</taxon>
        <taxon>Gekkonidae</taxon>
        <taxon>Gekkoninae</taxon>
        <taxon>Gekko</taxon>
    </lineage>
</organism>
<evidence type="ECO:0000313" key="7">
    <source>
        <dbReference type="RefSeq" id="XP_015276542.1"/>
    </source>
</evidence>
<feature type="repeat" description="FG-GAP" evidence="4">
    <location>
        <begin position="20"/>
        <end position="85"/>
    </location>
</feature>
<evidence type="ECO:0000256" key="4">
    <source>
        <dbReference type="PROSITE-ProRule" id="PRU00803"/>
    </source>
</evidence>
<evidence type="ECO:0000256" key="3">
    <source>
        <dbReference type="ARBA" id="ARBA00023180"/>
    </source>
</evidence>
<evidence type="ECO:0000256" key="5">
    <source>
        <dbReference type="RuleBase" id="RU003762"/>
    </source>
</evidence>
<comment type="similarity">
    <text evidence="5">Belongs to the integrin alpha chain family.</text>
</comment>
<accession>A0ABM1KS55</accession>
<dbReference type="Proteomes" id="UP000694871">
    <property type="component" value="Unplaced"/>
</dbReference>
<evidence type="ECO:0000256" key="1">
    <source>
        <dbReference type="ARBA" id="ARBA00022729"/>
    </source>
</evidence>